<dbReference type="EMBL" id="CP007152">
    <property type="protein sequence ID" value="AHI33168.1"/>
    <property type="molecule type" value="Genomic_DNA"/>
</dbReference>
<accession>W5Z3W0</accession>
<dbReference type="HOGENOM" id="CLU_2807408_0_0_6"/>
<protein>
    <submittedName>
        <fullName evidence="1">Uncharacterized protein</fullName>
    </submittedName>
</protein>
<name>W5Z3W0_9GAMM</name>
<dbReference type="AlphaFoldDB" id="W5Z3W0"/>
<dbReference type="KEGG" id="msr:AU15_11030"/>
<evidence type="ECO:0000313" key="2">
    <source>
        <dbReference type="Proteomes" id="UP000035081"/>
    </source>
</evidence>
<evidence type="ECO:0000313" key="1">
    <source>
        <dbReference type="EMBL" id="AHI33168.1"/>
    </source>
</evidence>
<proteinExistence type="predicted"/>
<reference evidence="1 2" key="1">
    <citation type="journal article" date="2014" name="Genome Announc.">
        <title>Draft Genome Sequences of Marinobacter similis A3d10T and Marinobacter salarius R9SW1T.</title>
        <authorList>
            <person name="Ivanova E.P."/>
            <person name="Ng H.J."/>
            <person name="Webb H.K."/>
            <person name="Feng G."/>
            <person name="Oshima K."/>
            <person name="Hattori M."/>
            <person name="Ohkuma M."/>
            <person name="Sergeev A.F."/>
            <person name="Mikhailov V.V."/>
            <person name="Crawford R.J."/>
            <person name="Sawabe T."/>
        </authorList>
    </citation>
    <scope>NUCLEOTIDE SEQUENCE [LARGE SCALE GENOMIC DNA]</scope>
    <source>
        <strain evidence="2">A3d10 and R9SW1</strain>
    </source>
</reference>
<gene>
    <name evidence="1" type="ORF">AU15_11030</name>
</gene>
<sequence length="67" mass="7509">MSSLPTSAQDNPGRLVFLFDAKLVLGSVTSESIKLIDELQSDIKGSKAIYLTVGQSWYKLHGRRRRE</sequence>
<dbReference type="Proteomes" id="UP000035081">
    <property type="component" value="Chromosome"/>
</dbReference>
<organism evidence="1 2">
    <name type="scientific">Marinobacter salarius</name>
    <dbReference type="NCBI Taxonomy" id="1420917"/>
    <lineage>
        <taxon>Bacteria</taxon>
        <taxon>Pseudomonadati</taxon>
        <taxon>Pseudomonadota</taxon>
        <taxon>Gammaproteobacteria</taxon>
        <taxon>Pseudomonadales</taxon>
        <taxon>Marinobacteraceae</taxon>
        <taxon>Marinobacter</taxon>
    </lineage>
</organism>